<dbReference type="InterPro" id="IPR036047">
    <property type="entry name" value="F-box-like_dom_sf"/>
</dbReference>
<accession>A0ABD3U2S5</accession>
<dbReference type="PANTHER" id="PTHR31900:SF30">
    <property type="entry name" value="SUPERFAMILY PROTEIN, PUTATIVE-RELATED"/>
    <property type="match status" value="1"/>
</dbReference>
<protein>
    <recommendedName>
        <fullName evidence="1">F-box domain-containing protein</fullName>
    </recommendedName>
</protein>
<comment type="caution">
    <text evidence="2">The sequence shown here is derived from an EMBL/GenBank/DDBJ whole genome shotgun (WGS) entry which is preliminary data.</text>
</comment>
<dbReference type="EMBL" id="JBJXBP010000002">
    <property type="protein sequence ID" value="KAL3843744.1"/>
    <property type="molecule type" value="Genomic_DNA"/>
</dbReference>
<proteinExistence type="predicted"/>
<name>A0ABD3U2S5_9LAMI</name>
<dbReference type="InterPro" id="IPR053781">
    <property type="entry name" value="F-box_AtFBL13-like"/>
</dbReference>
<dbReference type="PROSITE" id="PS50181">
    <property type="entry name" value="FBOX"/>
    <property type="match status" value="1"/>
</dbReference>
<dbReference type="InterPro" id="IPR050232">
    <property type="entry name" value="FBL13/AtMIF1-like"/>
</dbReference>
<dbReference type="CDD" id="cd22160">
    <property type="entry name" value="F-box_AtFBL13-like"/>
    <property type="match status" value="1"/>
</dbReference>
<dbReference type="InterPro" id="IPR001810">
    <property type="entry name" value="F-box_dom"/>
</dbReference>
<keyword evidence="3" id="KW-1185">Reference proteome</keyword>
<gene>
    <name evidence="2" type="ORF">ACJIZ3_001147</name>
</gene>
<reference evidence="2 3" key="1">
    <citation type="submission" date="2024-12" db="EMBL/GenBank/DDBJ databases">
        <title>The unique morphological basis and parallel evolutionary history of personate flowers in Penstemon.</title>
        <authorList>
            <person name="Depatie T.H."/>
            <person name="Wessinger C.A."/>
        </authorList>
    </citation>
    <scope>NUCLEOTIDE SEQUENCE [LARGE SCALE GENOMIC DNA]</scope>
    <source>
        <strain evidence="2">WTNN_2</strain>
        <tissue evidence="2">Leaf</tissue>
    </source>
</reference>
<dbReference type="InterPro" id="IPR006566">
    <property type="entry name" value="FBD"/>
</dbReference>
<dbReference type="SMART" id="SM00579">
    <property type="entry name" value="FBD"/>
    <property type="match status" value="1"/>
</dbReference>
<dbReference type="AlphaFoldDB" id="A0ABD3U2S5"/>
<organism evidence="2 3">
    <name type="scientific">Penstemon smallii</name>
    <dbReference type="NCBI Taxonomy" id="265156"/>
    <lineage>
        <taxon>Eukaryota</taxon>
        <taxon>Viridiplantae</taxon>
        <taxon>Streptophyta</taxon>
        <taxon>Embryophyta</taxon>
        <taxon>Tracheophyta</taxon>
        <taxon>Spermatophyta</taxon>
        <taxon>Magnoliopsida</taxon>
        <taxon>eudicotyledons</taxon>
        <taxon>Gunneridae</taxon>
        <taxon>Pentapetalae</taxon>
        <taxon>asterids</taxon>
        <taxon>lamiids</taxon>
        <taxon>Lamiales</taxon>
        <taxon>Plantaginaceae</taxon>
        <taxon>Cheloneae</taxon>
        <taxon>Penstemon</taxon>
    </lineage>
</organism>
<dbReference type="SUPFAM" id="SSF81383">
    <property type="entry name" value="F-box domain"/>
    <property type="match status" value="1"/>
</dbReference>
<dbReference type="Pfam" id="PF08387">
    <property type="entry name" value="FBD"/>
    <property type="match status" value="1"/>
</dbReference>
<feature type="domain" description="F-box" evidence="1">
    <location>
        <begin position="24"/>
        <end position="78"/>
    </location>
</feature>
<sequence length="457" mass="51562">MSGRSQLSRSPSRKHLKIGCTNDESRLSNLPDSIISQILSCLPTKDAVQTSVLSKDWEYKWTSIYNIDIDDKKLFSRQKSKKMTFVNFVERILLLSRNMKCFRLSCSEKYEATRLTTWMSAVLRRNVECFEVICLQSDIVLPRSLLSCPSLRKLKLNLPCTFRVPSKNCFPNLKILYLEGVEILNENSNTASLEFTFPVLDTFHLVRCKWLNVKIVKIYAPAMTTFICETPSTVKVKNYYHIKIFGASLTNFGSFGTLLENFLIPGAPIACATLVNSCGEGDLRILEKSGVQARMLLKEFRSLEELKLSGYVVKAIAQSRNRAPPPPPPPLPTYNKLERLVVTSSCSNEAVLELLHMAPSLKFLVVDVLNWDDCDYDAMEPVPSCIISHLEEVEFNHFVGTTPQLKVAKFLLKNATELKKVHLCSSGLQLSTLQKNATVEQLSTMPKRSAYLTIVVS</sequence>
<evidence type="ECO:0000313" key="2">
    <source>
        <dbReference type="EMBL" id="KAL3843744.1"/>
    </source>
</evidence>
<dbReference type="Proteomes" id="UP001634393">
    <property type="component" value="Unassembled WGS sequence"/>
</dbReference>
<dbReference type="PANTHER" id="PTHR31900">
    <property type="entry name" value="F-BOX/RNI SUPERFAMILY PROTEIN-RELATED"/>
    <property type="match status" value="1"/>
</dbReference>
<evidence type="ECO:0000313" key="3">
    <source>
        <dbReference type="Proteomes" id="UP001634393"/>
    </source>
</evidence>
<evidence type="ECO:0000259" key="1">
    <source>
        <dbReference type="PROSITE" id="PS50181"/>
    </source>
</evidence>
<dbReference type="Pfam" id="PF00646">
    <property type="entry name" value="F-box"/>
    <property type="match status" value="1"/>
</dbReference>